<gene>
    <name evidence="12" type="ORF">IAA70_07885</name>
</gene>
<dbReference type="GO" id="GO:0005829">
    <property type="term" value="C:cytosol"/>
    <property type="evidence" value="ECO:0007669"/>
    <property type="project" value="TreeGrafter"/>
</dbReference>
<evidence type="ECO:0000256" key="2">
    <source>
        <dbReference type="ARBA" id="ARBA00022553"/>
    </source>
</evidence>
<accession>A0A9D1A9C0</accession>
<reference evidence="12" key="1">
    <citation type="submission" date="2020-10" db="EMBL/GenBank/DDBJ databases">
        <authorList>
            <person name="Gilroy R."/>
        </authorList>
    </citation>
    <scope>NUCLEOTIDE SEQUENCE</scope>
    <source>
        <strain evidence="12">ChiHjej9B8-7071</strain>
    </source>
</reference>
<dbReference type="PROSITE" id="PS50110">
    <property type="entry name" value="RESPONSE_REGULATORY"/>
    <property type="match status" value="1"/>
</dbReference>
<dbReference type="SUPFAM" id="SSF46894">
    <property type="entry name" value="C-terminal effector domain of the bipartite response regulators"/>
    <property type="match status" value="1"/>
</dbReference>
<evidence type="ECO:0000256" key="4">
    <source>
        <dbReference type="ARBA" id="ARBA00023015"/>
    </source>
</evidence>
<dbReference type="Pfam" id="PF00486">
    <property type="entry name" value="Trans_reg_C"/>
    <property type="match status" value="1"/>
</dbReference>
<dbReference type="InterPro" id="IPR001867">
    <property type="entry name" value="OmpR/PhoB-type_DNA-bd"/>
</dbReference>
<comment type="function">
    <text evidence="7">May play the central regulatory role in sporulation. It may be an element of the effector pathway responsible for the activation of sporulation genes in response to nutritional stress. Spo0A may act in concert with spo0H (a sigma factor) to control the expression of some genes that are critical to the sporulation process.</text>
</comment>
<dbReference type="PANTHER" id="PTHR48111">
    <property type="entry name" value="REGULATOR OF RPOS"/>
    <property type="match status" value="1"/>
</dbReference>
<keyword evidence="4" id="KW-0805">Transcription regulation</keyword>
<dbReference type="PANTHER" id="PTHR48111:SF1">
    <property type="entry name" value="TWO-COMPONENT RESPONSE REGULATOR ORR33"/>
    <property type="match status" value="1"/>
</dbReference>
<dbReference type="InterPro" id="IPR036388">
    <property type="entry name" value="WH-like_DNA-bd_sf"/>
</dbReference>
<keyword evidence="5 9" id="KW-0238">DNA-binding</keyword>
<feature type="domain" description="Response regulatory" evidence="10">
    <location>
        <begin position="3"/>
        <end position="113"/>
    </location>
</feature>
<comment type="caution">
    <text evidence="12">The sequence shown here is derived from an EMBL/GenBank/DDBJ whole genome shotgun (WGS) entry which is preliminary data.</text>
</comment>
<dbReference type="Proteomes" id="UP000824258">
    <property type="component" value="Unassembled WGS sequence"/>
</dbReference>
<evidence type="ECO:0000259" key="10">
    <source>
        <dbReference type="PROSITE" id="PS50110"/>
    </source>
</evidence>
<dbReference type="Gene3D" id="6.10.250.690">
    <property type="match status" value="1"/>
</dbReference>
<keyword evidence="2 8" id="KW-0597">Phosphoprotein</keyword>
<dbReference type="CDD" id="cd00383">
    <property type="entry name" value="trans_reg_C"/>
    <property type="match status" value="1"/>
</dbReference>
<organism evidence="12 13">
    <name type="scientific">Candidatus Avoscillospira stercoripullorum</name>
    <dbReference type="NCBI Taxonomy" id="2840709"/>
    <lineage>
        <taxon>Bacteria</taxon>
        <taxon>Bacillati</taxon>
        <taxon>Bacillota</taxon>
        <taxon>Clostridia</taxon>
        <taxon>Eubacteriales</taxon>
        <taxon>Oscillospiraceae</taxon>
        <taxon>Oscillospiraceae incertae sedis</taxon>
        <taxon>Candidatus Avoscillospira</taxon>
    </lineage>
</organism>
<dbReference type="InterPro" id="IPR011006">
    <property type="entry name" value="CheY-like_superfamily"/>
</dbReference>
<dbReference type="GO" id="GO:0032993">
    <property type="term" value="C:protein-DNA complex"/>
    <property type="evidence" value="ECO:0007669"/>
    <property type="project" value="TreeGrafter"/>
</dbReference>
<dbReference type="Gene3D" id="3.40.50.2300">
    <property type="match status" value="1"/>
</dbReference>
<evidence type="ECO:0000256" key="1">
    <source>
        <dbReference type="ARBA" id="ARBA00018672"/>
    </source>
</evidence>
<evidence type="ECO:0000313" key="13">
    <source>
        <dbReference type="Proteomes" id="UP000824258"/>
    </source>
</evidence>
<dbReference type="GO" id="GO:0006355">
    <property type="term" value="P:regulation of DNA-templated transcription"/>
    <property type="evidence" value="ECO:0007669"/>
    <property type="project" value="InterPro"/>
</dbReference>
<dbReference type="CDD" id="cd17574">
    <property type="entry name" value="REC_OmpR"/>
    <property type="match status" value="1"/>
</dbReference>
<evidence type="ECO:0000256" key="3">
    <source>
        <dbReference type="ARBA" id="ARBA00023012"/>
    </source>
</evidence>
<dbReference type="InterPro" id="IPR039420">
    <property type="entry name" value="WalR-like"/>
</dbReference>
<dbReference type="GO" id="GO:0000976">
    <property type="term" value="F:transcription cis-regulatory region binding"/>
    <property type="evidence" value="ECO:0007669"/>
    <property type="project" value="TreeGrafter"/>
</dbReference>
<feature type="domain" description="OmpR/PhoB-type" evidence="11">
    <location>
        <begin position="120"/>
        <end position="218"/>
    </location>
</feature>
<dbReference type="Gene3D" id="1.10.10.10">
    <property type="entry name" value="Winged helix-like DNA-binding domain superfamily/Winged helix DNA-binding domain"/>
    <property type="match status" value="1"/>
</dbReference>
<dbReference type="SUPFAM" id="SSF52172">
    <property type="entry name" value="CheY-like"/>
    <property type="match status" value="1"/>
</dbReference>
<dbReference type="InterPro" id="IPR001789">
    <property type="entry name" value="Sig_transdc_resp-reg_receiver"/>
</dbReference>
<sequence>MKTIAVIEDDLPIGDTLEELLRQEGYGVLRAYSGTEALYLLSSKQPDLVLLDLMLPGLPGEAVLPQIHGIPVIVLSAKGDVQDKVSLLRSGAVDYVTKPFHPQELLARIAAHLRAPAAPDAPLSFASLRLDCSIHTVSSGSKSVHLTKTESAILKLLMQNPNQALSKGVILDRISLDTPDCTESSLKQHVSNLRKKLKALCGRDYIQSVWGIGFLLTEES</sequence>
<name>A0A9D1A9C0_9FIRM</name>
<dbReference type="EMBL" id="DVGD01000257">
    <property type="protein sequence ID" value="HIR10309.1"/>
    <property type="molecule type" value="Genomic_DNA"/>
</dbReference>
<dbReference type="AlphaFoldDB" id="A0A9D1A9C0"/>
<evidence type="ECO:0000256" key="5">
    <source>
        <dbReference type="ARBA" id="ARBA00023125"/>
    </source>
</evidence>
<evidence type="ECO:0000259" key="11">
    <source>
        <dbReference type="PROSITE" id="PS51755"/>
    </source>
</evidence>
<feature type="modified residue" description="4-aspartylphosphate" evidence="8">
    <location>
        <position position="52"/>
    </location>
</feature>
<proteinExistence type="predicted"/>
<dbReference type="SMART" id="SM00862">
    <property type="entry name" value="Trans_reg_C"/>
    <property type="match status" value="1"/>
</dbReference>
<feature type="DNA-binding region" description="OmpR/PhoB-type" evidence="9">
    <location>
        <begin position="120"/>
        <end position="218"/>
    </location>
</feature>
<evidence type="ECO:0000256" key="7">
    <source>
        <dbReference type="ARBA" id="ARBA00024867"/>
    </source>
</evidence>
<evidence type="ECO:0000256" key="6">
    <source>
        <dbReference type="ARBA" id="ARBA00023163"/>
    </source>
</evidence>
<dbReference type="Pfam" id="PF00072">
    <property type="entry name" value="Response_reg"/>
    <property type="match status" value="1"/>
</dbReference>
<keyword evidence="3" id="KW-0902">Two-component regulatory system</keyword>
<reference evidence="12" key="2">
    <citation type="journal article" date="2021" name="PeerJ">
        <title>Extensive microbial diversity within the chicken gut microbiome revealed by metagenomics and culture.</title>
        <authorList>
            <person name="Gilroy R."/>
            <person name="Ravi A."/>
            <person name="Getino M."/>
            <person name="Pursley I."/>
            <person name="Horton D.L."/>
            <person name="Alikhan N.F."/>
            <person name="Baker D."/>
            <person name="Gharbi K."/>
            <person name="Hall N."/>
            <person name="Watson M."/>
            <person name="Adriaenssens E.M."/>
            <person name="Foster-Nyarko E."/>
            <person name="Jarju S."/>
            <person name="Secka A."/>
            <person name="Antonio M."/>
            <person name="Oren A."/>
            <person name="Chaudhuri R.R."/>
            <person name="La Ragione R."/>
            <person name="Hildebrand F."/>
            <person name="Pallen M.J."/>
        </authorList>
    </citation>
    <scope>NUCLEOTIDE SEQUENCE</scope>
    <source>
        <strain evidence="12">ChiHjej9B8-7071</strain>
    </source>
</reference>
<dbReference type="PROSITE" id="PS51755">
    <property type="entry name" value="OMPR_PHOB"/>
    <property type="match status" value="1"/>
</dbReference>
<keyword evidence="6" id="KW-0804">Transcription</keyword>
<evidence type="ECO:0000256" key="8">
    <source>
        <dbReference type="PROSITE-ProRule" id="PRU00169"/>
    </source>
</evidence>
<dbReference type="GO" id="GO:0000156">
    <property type="term" value="F:phosphorelay response regulator activity"/>
    <property type="evidence" value="ECO:0007669"/>
    <property type="project" value="TreeGrafter"/>
</dbReference>
<evidence type="ECO:0000256" key="9">
    <source>
        <dbReference type="PROSITE-ProRule" id="PRU01091"/>
    </source>
</evidence>
<protein>
    <recommendedName>
        <fullName evidence="1">Stage 0 sporulation protein A homolog</fullName>
    </recommendedName>
</protein>
<dbReference type="InterPro" id="IPR016032">
    <property type="entry name" value="Sig_transdc_resp-reg_C-effctor"/>
</dbReference>
<dbReference type="SMART" id="SM00448">
    <property type="entry name" value="REC"/>
    <property type="match status" value="1"/>
</dbReference>
<evidence type="ECO:0000313" key="12">
    <source>
        <dbReference type="EMBL" id="HIR10309.1"/>
    </source>
</evidence>